<dbReference type="OrthoDB" id="2105077at2759"/>
<feature type="region of interest" description="Disordered" evidence="4">
    <location>
        <begin position="222"/>
        <end position="243"/>
    </location>
</feature>
<comment type="subcellular location">
    <subcellularLocation>
        <location evidence="1">Membrane</location>
    </subcellularLocation>
</comment>
<sequence length="567" mass="64719">MRSFVLFSFLVLLSSAIAEYDFDYDGSGLAENYGDKFSNYLQDKDVPPMQKKEKVLALMIRIFPALRVRMLEMIDLQVEQAVYLGNLLQKAMTDIGPFAEKVFATAVQTVLIPRNTTDQEIQEENMRIAHFLLPRKQQRALKLFYDTYSQEIDSMLQDLTWRKKVGEETLGNEECLITLRTRVPPLTLSMMHKPSVASMHKMSASDRRQRLMRRIHTLQSEETASYDLESRRSSSSSVRMETPPQMPINPKLLFVPDVHVLGLDRGEEPPHKRDAIEKIPMRARSQSWLIRTRHLLHEEREPPPLISHMMFAFSLVLIVLSFPWCLFFCVKIIKEYQRAVVFRLGRLIRGGTKGPGLFIVLPCIDTYKIVDLRVLSFDVPPQEILSRDSVTVSVEAVIYFRVSNPVISVTNVNDAQFSTRLLAQTTLRNVLGTKTLSEMLSERDAIATITEKVLDEGTDPWGVKVERVEIKDIRLPHMLMRSMAAEAEAVRNARAAVIAAQGEKDASKCLQNAADTICNNRMSIQLRYLQTLTHVAMERNNTIVLPYPMEIAKTLATKYSGGRYKPL</sequence>
<dbReference type="PROSITE" id="PS01270">
    <property type="entry name" value="BAND_7"/>
    <property type="match status" value="1"/>
</dbReference>
<dbReference type="InterPro" id="IPR018080">
    <property type="entry name" value="Band_7/stomatin-like_CS"/>
</dbReference>
<dbReference type="AlphaFoldDB" id="A0A8S1H0M6"/>
<dbReference type="SUPFAM" id="SSF117892">
    <property type="entry name" value="Band 7/SPFH domain"/>
    <property type="match status" value="1"/>
</dbReference>
<keyword evidence="9" id="KW-1185">Reference proteome</keyword>
<dbReference type="FunFam" id="3.30.479.30:FF:000002">
    <property type="entry name" value="band 7 protein AGAP004871"/>
    <property type="match status" value="1"/>
</dbReference>
<keyword evidence="5" id="KW-0812">Transmembrane</keyword>
<accession>A0A8S1H0M6</accession>
<feature type="domain" description="Band 7" evidence="7">
    <location>
        <begin position="328"/>
        <end position="487"/>
    </location>
</feature>
<dbReference type="Proteomes" id="UP000835052">
    <property type="component" value="Unassembled WGS sequence"/>
</dbReference>
<dbReference type="PANTHER" id="PTHR10264:SF66">
    <property type="entry name" value="BAND 7 DOMAIN-CONTAINING PROTEIN"/>
    <property type="match status" value="1"/>
</dbReference>
<dbReference type="InterPro" id="IPR001107">
    <property type="entry name" value="Band_7"/>
</dbReference>
<dbReference type="GO" id="GO:0043005">
    <property type="term" value="C:neuron projection"/>
    <property type="evidence" value="ECO:0007669"/>
    <property type="project" value="UniProtKB-ARBA"/>
</dbReference>
<name>A0A8S1H0M6_9PELO</name>
<dbReference type="PANTHER" id="PTHR10264">
    <property type="entry name" value="BAND 7 PROTEIN-RELATED"/>
    <property type="match status" value="1"/>
</dbReference>
<dbReference type="Gene3D" id="3.30.479.30">
    <property type="entry name" value="Band 7 domain"/>
    <property type="match status" value="1"/>
</dbReference>
<dbReference type="InterPro" id="IPR043202">
    <property type="entry name" value="Band-7_stomatin-like"/>
</dbReference>
<dbReference type="PRINTS" id="PR00721">
    <property type="entry name" value="STOMATIN"/>
</dbReference>
<dbReference type="SMART" id="SM00244">
    <property type="entry name" value="PHB"/>
    <property type="match status" value="1"/>
</dbReference>
<dbReference type="Pfam" id="PF01145">
    <property type="entry name" value="Band_7"/>
    <property type="match status" value="1"/>
</dbReference>
<dbReference type="InterPro" id="IPR001972">
    <property type="entry name" value="Stomatin_HflK_fam"/>
</dbReference>
<dbReference type="GO" id="GO:0005886">
    <property type="term" value="C:plasma membrane"/>
    <property type="evidence" value="ECO:0007669"/>
    <property type="project" value="InterPro"/>
</dbReference>
<keyword evidence="5" id="KW-1133">Transmembrane helix</keyword>
<evidence type="ECO:0000256" key="3">
    <source>
        <dbReference type="ARBA" id="ARBA00023136"/>
    </source>
</evidence>
<dbReference type="EMBL" id="CAJGYM010000010">
    <property type="protein sequence ID" value="CAD6189095.1"/>
    <property type="molecule type" value="Genomic_DNA"/>
</dbReference>
<dbReference type="InterPro" id="IPR036013">
    <property type="entry name" value="Band_7/SPFH_dom_sf"/>
</dbReference>
<evidence type="ECO:0000313" key="9">
    <source>
        <dbReference type="Proteomes" id="UP000835052"/>
    </source>
</evidence>
<proteinExistence type="inferred from homology"/>
<evidence type="ECO:0000256" key="1">
    <source>
        <dbReference type="ARBA" id="ARBA00004370"/>
    </source>
</evidence>
<evidence type="ECO:0000256" key="5">
    <source>
        <dbReference type="SAM" id="Phobius"/>
    </source>
</evidence>
<evidence type="ECO:0000256" key="6">
    <source>
        <dbReference type="SAM" id="SignalP"/>
    </source>
</evidence>
<evidence type="ECO:0000256" key="2">
    <source>
        <dbReference type="ARBA" id="ARBA00008164"/>
    </source>
</evidence>
<feature type="transmembrane region" description="Helical" evidence="5">
    <location>
        <begin position="309"/>
        <end position="333"/>
    </location>
</feature>
<evidence type="ECO:0000259" key="7">
    <source>
        <dbReference type="SMART" id="SM00244"/>
    </source>
</evidence>
<evidence type="ECO:0000313" key="8">
    <source>
        <dbReference type="EMBL" id="CAD6189095.1"/>
    </source>
</evidence>
<dbReference type="Gene3D" id="6.10.250.2090">
    <property type="match status" value="1"/>
</dbReference>
<comment type="similarity">
    <text evidence="2">Belongs to the band 7/mec-2 family.</text>
</comment>
<feature type="chain" id="PRO_5035867705" description="Band 7 domain-containing protein" evidence="6">
    <location>
        <begin position="19"/>
        <end position="567"/>
    </location>
</feature>
<gene>
    <name evidence="8" type="ORF">CAUJ_LOCUS5014</name>
</gene>
<evidence type="ECO:0000256" key="4">
    <source>
        <dbReference type="SAM" id="MobiDB-lite"/>
    </source>
</evidence>
<keyword evidence="3 5" id="KW-0472">Membrane</keyword>
<keyword evidence="6" id="KW-0732">Signal</keyword>
<reference evidence="8" key="1">
    <citation type="submission" date="2020-10" db="EMBL/GenBank/DDBJ databases">
        <authorList>
            <person name="Kikuchi T."/>
        </authorList>
    </citation>
    <scope>NUCLEOTIDE SEQUENCE</scope>
    <source>
        <strain evidence="8">NKZ352</strain>
    </source>
</reference>
<comment type="caution">
    <text evidence="8">The sequence shown here is derived from an EMBL/GenBank/DDBJ whole genome shotgun (WGS) entry which is preliminary data.</text>
</comment>
<feature type="signal peptide" evidence="6">
    <location>
        <begin position="1"/>
        <end position="18"/>
    </location>
</feature>
<protein>
    <recommendedName>
        <fullName evidence="7">Band 7 domain-containing protein</fullName>
    </recommendedName>
</protein>
<organism evidence="8 9">
    <name type="scientific">Caenorhabditis auriculariae</name>
    <dbReference type="NCBI Taxonomy" id="2777116"/>
    <lineage>
        <taxon>Eukaryota</taxon>
        <taxon>Metazoa</taxon>
        <taxon>Ecdysozoa</taxon>
        <taxon>Nematoda</taxon>
        <taxon>Chromadorea</taxon>
        <taxon>Rhabditida</taxon>
        <taxon>Rhabditina</taxon>
        <taxon>Rhabditomorpha</taxon>
        <taxon>Rhabditoidea</taxon>
        <taxon>Rhabditidae</taxon>
        <taxon>Peloderinae</taxon>
        <taxon>Caenorhabditis</taxon>
    </lineage>
</organism>